<name>A0A6G1U0R7_9BACT</name>
<dbReference type="EMBL" id="VZCB01000046">
    <property type="protein sequence ID" value="MQN80381.1"/>
    <property type="molecule type" value="Genomic_DNA"/>
</dbReference>
<evidence type="ECO:0000313" key="3">
    <source>
        <dbReference type="Proteomes" id="UP000480425"/>
    </source>
</evidence>
<dbReference type="AlphaFoldDB" id="A0A6G1U0R7"/>
<dbReference type="Pfam" id="PF13579">
    <property type="entry name" value="Glyco_trans_4_4"/>
    <property type="match status" value="1"/>
</dbReference>
<gene>
    <name evidence="2" type="ORF">F7D73_05345</name>
</gene>
<dbReference type="OrthoDB" id="9790710at2"/>
<dbReference type="SUPFAM" id="SSF53756">
    <property type="entry name" value="UDP-Glycosyltransferase/glycogen phosphorylase"/>
    <property type="match status" value="1"/>
</dbReference>
<evidence type="ECO:0000259" key="1">
    <source>
        <dbReference type="Pfam" id="PF13579"/>
    </source>
</evidence>
<organism evidence="2 3">
    <name type="scientific">Segatella copri</name>
    <dbReference type="NCBI Taxonomy" id="165179"/>
    <lineage>
        <taxon>Bacteria</taxon>
        <taxon>Pseudomonadati</taxon>
        <taxon>Bacteroidota</taxon>
        <taxon>Bacteroidia</taxon>
        <taxon>Bacteroidales</taxon>
        <taxon>Prevotellaceae</taxon>
        <taxon>Segatella</taxon>
    </lineage>
</organism>
<feature type="domain" description="Glycosyltransferase subfamily 4-like N-terminal" evidence="1">
    <location>
        <begin position="27"/>
        <end position="125"/>
    </location>
</feature>
<sequence length="257" mass="29288">MKVYLYIAKQKKTLKMYLPYIEALGKKLDITHNLADADIVMILGAWTMQGAQLAGKSRKMGIPYMVCPLGDISERNRKNPHLKRSLQSLMYQKTMYQKADLVIATTPMEKNYLAQLGWNKNIALIRYFGYSHLTSEGAMLDNWADTNTSTLSGFEQHKAEMIAAQTKEPIIAQILQIKSRMPHQNIPQNYLDSLHTLLYADNYDEDAINEELQTLKLSGYAAAVFQVMTEKTGLTEGFMPLPAKKSRKSKEILRYVK</sequence>
<dbReference type="RefSeq" id="WP_153122818.1">
    <property type="nucleotide sequence ID" value="NZ_VZCB01000046.1"/>
</dbReference>
<dbReference type="GO" id="GO:0016757">
    <property type="term" value="F:glycosyltransferase activity"/>
    <property type="evidence" value="ECO:0007669"/>
    <property type="project" value="UniProtKB-ARBA"/>
</dbReference>
<proteinExistence type="predicted"/>
<comment type="caution">
    <text evidence="2">The sequence shown here is derived from an EMBL/GenBank/DDBJ whole genome shotgun (WGS) entry which is preliminary data.</text>
</comment>
<dbReference type="Proteomes" id="UP000480425">
    <property type="component" value="Unassembled WGS sequence"/>
</dbReference>
<accession>A0A6G1U0R7</accession>
<evidence type="ECO:0000313" key="2">
    <source>
        <dbReference type="EMBL" id="MQN80381.1"/>
    </source>
</evidence>
<reference evidence="2 3" key="1">
    <citation type="submission" date="2019-09" db="EMBL/GenBank/DDBJ databases">
        <title>Distinct polysaccharide growth profiles of human intestinal Prevotella copri isolates.</title>
        <authorList>
            <person name="Fehlner-Peach H."/>
            <person name="Magnabosco C."/>
            <person name="Raghavan V."/>
            <person name="Scher J.U."/>
            <person name="Tett A."/>
            <person name="Cox L.M."/>
            <person name="Gottsegen C."/>
            <person name="Watters A."/>
            <person name="Wiltshire- Gordon J.D."/>
            <person name="Segata N."/>
            <person name="Bonneau R."/>
            <person name="Littman D.R."/>
        </authorList>
    </citation>
    <scope>NUCLEOTIDE SEQUENCE [LARGE SCALE GENOMIC DNA]</scope>
    <source>
        <strain evidence="3">iA622</strain>
    </source>
</reference>
<protein>
    <recommendedName>
        <fullName evidence="1">Glycosyltransferase subfamily 4-like N-terminal domain-containing protein</fullName>
    </recommendedName>
</protein>
<dbReference type="InterPro" id="IPR028098">
    <property type="entry name" value="Glyco_trans_4-like_N"/>
</dbReference>